<dbReference type="EMBL" id="BJMM01000020">
    <property type="protein sequence ID" value="GEB51427.1"/>
    <property type="molecule type" value="Genomic_DNA"/>
</dbReference>
<dbReference type="Pfam" id="PF09335">
    <property type="entry name" value="VTT_dom"/>
    <property type="match status" value="1"/>
</dbReference>
<keyword evidence="4 8" id="KW-0812">Transmembrane</keyword>
<accession>A0A4Y3R3E4</accession>
<evidence type="ECO:0000256" key="3">
    <source>
        <dbReference type="ARBA" id="ARBA00022475"/>
    </source>
</evidence>
<comment type="caution">
    <text evidence="10">The sequence shown here is derived from an EMBL/GenBank/DDBJ whole genome shotgun (WGS) entry which is preliminary data.</text>
</comment>
<keyword evidence="11" id="KW-1185">Reference proteome</keyword>
<evidence type="ECO:0000256" key="1">
    <source>
        <dbReference type="ARBA" id="ARBA00004651"/>
    </source>
</evidence>
<evidence type="ECO:0000256" key="8">
    <source>
        <dbReference type="SAM" id="Phobius"/>
    </source>
</evidence>
<evidence type="ECO:0000259" key="9">
    <source>
        <dbReference type="Pfam" id="PF09335"/>
    </source>
</evidence>
<comment type="similarity">
    <text evidence="2">Belongs to the DedA family.</text>
</comment>
<feature type="domain" description="VTT" evidence="9">
    <location>
        <begin position="29"/>
        <end position="154"/>
    </location>
</feature>
<dbReference type="GO" id="GO:0005886">
    <property type="term" value="C:plasma membrane"/>
    <property type="evidence" value="ECO:0007669"/>
    <property type="project" value="UniProtKB-SubCell"/>
</dbReference>
<feature type="transmembrane region" description="Helical" evidence="8">
    <location>
        <begin position="49"/>
        <end position="70"/>
    </location>
</feature>
<comment type="subcellular location">
    <subcellularLocation>
        <location evidence="1">Cell membrane</location>
        <topology evidence="1">Multi-pass membrane protein</topology>
    </subcellularLocation>
</comment>
<feature type="transmembrane region" description="Helical" evidence="8">
    <location>
        <begin position="167"/>
        <end position="188"/>
    </location>
</feature>
<evidence type="ECO:0000256" key="7">
    <source>
        <dbReference type="SAM" id="MobiDB-lite"/>
    </source>
</evidence>
<gene>
    <name evidence="10" type="ORF">SCA03_39780</name>
</gene>
<keyword evidence="3" id="KW-1003">Cell membrane</keyword>
<dbReference type="Proteomes" id="UP000319210">
    <property type="component" value="Unassembled WGS sequence"/>
</dbReference>
<dbReference type="PANTHER" id="PTHR42709">
    <property type="entry name" value="ALKALINE PHOSPHATASE LIKE PROTEIN"/>
    <property type="match status" value="1"/>
</dbReference>
<protein>
    <recommendedName>
        <fullName evidence="9">VTT domain-containing protein</fullName>
    </recommendedName>
</protein>
<evidence type="ECO:0000256" key="5">
    <source>
        <dbReference type="ARBA" id="ARBA00022989"/>
    </source>
</evidence>
<evidence type="ECO:0000313" key="10">
    <source>
        <dbReference type="EMBL" id="GEB51427.1"/>
    </source>
</evidence>
<evidence type="ECO:0000256" key="2">
    <source>
        <dbReference type="ARBA" id="ARBA00010792"/>
    </source>
</evidence>
<dbReference type="PANTHER" id="PTHR42709:SF6">
    <property type="entry name" value="UNDECAPRENYL PHOSPHATE TRANSPORTER A"/>
    <property type="match status" value="1"/>
</dbReference>
<dbReference type="InterPro" id="IPR051311">
    <property type="entry name" value="DedA_domain"/>
</dbReference>
<feature type="transmembrane region" description="Helical" evidence="8">
    <location>
        <begin position="134"/>
        <end position="155"/>
    </location>
</feature>
<sequence>MDGFGGFGGAEGAVWLYTLLAVTTLPPAVPNSALIAAAGALAASGRLSLPLVLLVVAGSAVAGDAVIHLLGRWAGRPLRAWAATGARRRAALGWTAERIRRHGVPFVVAVRFLPAGRITGGAAAGAVGYPVRRFLLGAGIAELLWAGYGVGIGYGGGTVLAGTWPGLLLGVGASVVLAVLASVAGRVVRGAARGGPGDGPGGAEGSGGAGGPGGPGGDGGLGAGLGGDGGGPGEVGGSGGAGGRSGGGGSAGGGGPGCR</sequence>
<keyword evidence="6 8" id="KW-0472">Membrane</keyword>
<feature type="transmembrane region" description="Helical" evidence="8">
    <location>
        <begin position="12"/>
        <end position="29"/>
    </location>
</feature>
<dbReference type="RefSeq" id="WP_141275533.1">
    <property type="nucleotide sequence ID" value="NZ_BJMM01000020.1"/>
</dbReference>
<keyword evidence="5 8" id="KW-1133">Transmembrane helix</keyword>
<evidence type="ECO:0000313" key="11">
    <source>
        <dbReference type="Proteomes" id="UP000319210"/>
    </source>
</evidence>
<evidence type="ECO:0000256" key="6">
    <source>
        <dbReference type="ARBA" id="ARBA00023136"/>
    </source>
</evidence>
<proteinExistence type="inferred from homology"/>
<feature type="region of interest" description="Disordered" evidence="7">
    <location>
        <begin position="192"/>
        <end position="259"/>
    </location>
</feature>
<organism evidence="10 11">
    <name type="scientific">Streptomyces cacaoi</name>
    <dbReference type="NCBI Taxonomy" id="1898"/>
    <lineage>
        <taxon>Bacteria</taxon>
        <taxon>Bacillati</taxon>
        <taxon>Actinomycetota</taxon>
        <taxon>Actinomycetes</taxon>
        <taxon>Kitasatosporales</taxon>
        <taxon>Streptomycetaceae</taxon>
        <taxon>Streptomyces</taxon>
    </lineage>
</organism>
<evidence type="ECO:0000256" key="4">
    <source>
        <dbReference type="ARBA" id="ARBA00022692"/>
    </source>
</evidence>
<dbReference type="AlphaFoldDB" id="A0A4Y3R3E4"/>
<reference evidence="10 11" key="1">
    <citation type="submission" date="2019-06" db="EMBL/GenBank/DDBJ databases">
        <title>Whole genome shotgun sequence of Streptomyces cacaoi subsp. cacaoi NBRC 12748.</title>
        <authorList>
            <person name="Hosoyama A."/>
            <person name="Uohara A."/>
            <person name="Ohji S."/>
            <person name="Ichikawa N."/>
        </authorList>
    </citation>
    <scope>NUCLEOTIDE SEQUENCE [LARGE SCALE GENOMIC DNA]</scope>
    <source>
        <strain evidence="10 11">NBRC 12748</strain>
    </source>
</reference>
<dbReference type="InterPro" id="IPR032816">
    <property type="entry name" value="VTT_dom"/>
</dbReference>
<name>A0A4Y3R3E4_STRCI</name>